<evidence type="ECO:0000313" key="1">
    <source>
        <dbReference type="EMBL" id="VAW27303.1"/>
    </source>
</evidence>
<protein>
    <submittedName>
        <fullName evidence="1">Uncharacterized protein</fullName>
    </submittedName>
</protein>
<reference evidence="1" key="1">
    <citation type="submission" date="2018-06" db="EMBL/GenBank/DDBJ databases">
        <authorList>
            <person name="Zhirakovskaya E."/>
        </authorList>
    </citation>
    <scope>NUCLEOTIDE SEQUENCE</scope>
</reference>
<accession>A0A3B0UG43</accession>
<gene>
    <name evidence="1" type="ORF">MNBD_BACTEROID06-1285</name>
</gene>
<organism evidence="1">
    <name type="scientific">hydrothermal vent metagenome</name>
    <dbReference type="NCBI Taxonomy" id="652676"/>
    <lineage>
        <taxon>unclassified sequences</taxon>
        <taxon>metagenomes</taxon>
        <taxon>ecological metagenomes</taxon>
    </lineage>
</organism>
<dbReference type="AlphaFoldDB" id="A0A3B0UG43"/>
<sequence>ENKTAFWEVYGEHETATNTLIDMRAKNIEKFADNYENLTDEVADEIVSTYMTSKAKQLKIQKTTYKKMKKIMGARQAARFIQIMNQVQLLIDVQIASEVPLIE</sequence>
<proteinExistence type="predicted"/>
<name>A0A3B0UG43_9ZZZZ</name>
<feature type="non-terminal residue" evidence="1">
    <location>
        <position position="1"/>
    </location>
</feature>
<dbReference type="EMBL" id="UOES01000213">
    <property type="protein sequence ID" value="VAW27303.1"/>
    <property type="molecule type" value="Genomic_DNA"/>
</dbReference>